<dbReference type="EMBL" id="PHUF01000004">
    <property type="protein sequence ID" value="PKB14916.1"/>
    <property type="molecule type" value="Genomic_DNA"/>
</dbReference>
<dbReference type="AlphaFoldDB" id="A0A2N0H7J4"/>
<comment type="caution">
    <text evidence="1">The sequence shown here is derived from an EMBL/GenBank/DDBJ whole genome shotgun (WGS) entry which is preliminary data.</text>
</comment>
<evidence type="ECO:0000313" key="1">
    <source>
        <dbReference type="EMBL" id="PKB14916.1"/>
    </source>
</evidence>
<dbReference type="Proteomes" id="UP000232587">
    <property type="component" value="Unassembled WGS sequence"/>
</dbReference>
<accession>A0A2N0H7J4</accession>
<proteinExistence type="predicted"/>
<gene>
    <name evidence="1" type="ORF">B0I00_2518</name>
</gene>
<organism evidence="1 2">
    <name type="scientific">Novosphingobium kunmingense</name>
    <dbReference type="NCBI Taxonomy" id="1211806"/>
    <lineage>
        <taxon>Bacteria</taxon>
        <taxon>Pseudomonadati</taxon>
        <taxon>Pseudomonadota</taxon>
        <taxon>Alphaproteobacteria</taxon>
        <taxon>Sphingomonadales</taxon>
        <taxon>Sphingomonadaceae</taxon>
        <taxon>Novosphingobium</taxon>
    </lineage>
</organism>
<name>A0A2N0H7J4_9SPHN</name>
<reference evidence="1 2" key="1">
    <citation type="submission" date="2017-11" db="EMBL/GenBank/DDBJ databases">
        <title>Genomic Encyclopedia of Type Strains, Phase III (KMG-III): the genomes of soil and plant-associated and newly described type strains.</title>
        <authorList>
            <person name="Whitman W."/>
        </authorList>
    </citation>
    <scope>NUCLEOTIDE SEQUENCE [LARGE SCALE GENOMIC DNA]</scope>
    <source>
        <strain evidence="1 2">CGMCC 1.12274</strain>
    </source>
</reference>
<evidence type="ECO:0000313" key="2">
    <source>
        <dbReference type="Proteomes" id="UP000232587"/>
    </source>
</evidence>
<keyword evidence="2" id="KW-1185">Reference proteome</keyword>
<protein>
    <submittedName>
        <fullName evidence="1">Uncharacterized protein</fullName>
    </submittedName>
</protein>
<sequence>MPARNGPRGEITATEANGEPVLIPVYWKRGSTYLSLRGHEHLVHPSNLRRANGFAIVADLVYHVSDPVYRPR</sequence>